<sequence>MRNSTLRLLAIGTVLLVSQTTPQTADAQKTAAAGEKFRAETNGSVFDGSVRVRARNDNCDRAIKVRIFEGTNLVNEDELRCGDRMDQFVRKADRVEIEPAIDPYRVEFIKSEIGDTASREFYSTHQSPGCSTTSIVDNRDAAPGSPAVEISTDGVIHTALPRSRENVFTPFANGPTLNPASAIQAAGAINPPYDLHVFFTNAEDVFTD</sequence>
<proteinExistence type="predicted"/>
<evidence type="ECO:0000313" key="2">
    <source>
        <dbReference type="Proteomes" id="UP000006860"/>
    </source>
</evidence>
<gene>
    <name evidence="1" type="ordered locus">Plabr_1659</name>
</gene>
<dbReference type="EMBL" id="CP002546">
    <property type="protein sequence ID" value="ADY59270.1"/>
    <property type="molecule type" value="Genomic_DNA"/>
</dbReference>
<dbReference type="KEGG" id="pbs:Plabr_1659"/>
<dbReference type="AlphaFoldDB" id="F0ST59"/>
<name>F0ST59_RUBBR</name>
<reference evidence="2" key="1">
    <citation type="submission" date="2011-02" db="EMBL/GenBank/DDBJ databases">
        <title>The complete genome of Planctomyces brasiliensis DSM 5305.</title>
        <authorList>
            <person name="Lucas S."/>
            <person name="Copeland A."/>
            <person name="Lapidus A."/>
            <person name="Bruce D."/>
            <person name="Goodwin L."/>
            <person name="Pitluck S."/>
            <person name="Kyrpides N."/>
            <person name="Mavromatis K."/>
            <person name="Pagani I."/>
            <person name="Ivanova N."/>
            <person name="Ovchinnikova G."/>
            <person name="Lu M."/>
            <person name="Detter J.C."/>
            <person name="Han C."/>
            <person name="Land M."/>
            <person name="Hauser L."/>
            <person name="Markowitz V."/>
            <person name="Cheng J.-F."/>
            <person name="Hugenholtz P."/>
            <person name="Woyke T."/>
            <person name="Wu D."/>
            <person name="Tindall B."/>
            <person name="Pomrenke H.G."/>
            <person name="Brambilla E."/>
            <person name="Klenk H.-P."/>
            <person name="Eisen J.A."/>
        </authorList>
    </citation>
    <scope>NUCLEOTIDE SEQUENCE [LARGE SCALE GENOMIC DNA]</scope>
    <source>
        <strain evidence="2">ATCC 49424 / DSM 5305 / JCM 21570 / NBRC 103401 / IFAM 1448</strain>
    </source>
</reference>
<dbReference type="HOGENOM" id="CLU_1320114_0_0_0"/>
<protein>
    <submittedName>
        <fullName evidence="1">Uncharacterized protein</fullName>
    </submittedName>
</protein>
<evidence type="ECO:0000313" key="1">
    <source>
        <dbReference type="EMBL" id="ADY59270.1"/>
    </source>
</evidence>
<dbReference type="Proteomes" id="UP000006860">
    <property type="component" value="Chromosome"/>
</dbReference>
<accession>F0ST59</accession>
<organism evidence="1 2">
    <name type="scientific">Rubinisphaera brasiliensis (strain ATCC 49424 / DSM 5305 / JCM 21570 / IAM 15109 / NBRC 103401 / IFAM 1448)</name>
    <name type="common">Planctomyces brasiliensis</name>
    <dbReference type="NCBI Taxonomy" id="756272"/>
    <lineage>
        <taxon>Bacteria</taxon>
        <taxon>Pseudomonadati</taxon>
        <taxon>Planctomycetota</taxon>
        <taxon>Planctomycetia</taxon>
        <taxon>Planctomycetales</taxon>
        <taxon>Planctomycetaceae</taxon>
        <taxon>Rubinisphaera</taxon>
    </lineage>
</organism>
<keyword evidence="2" id="KW-1185">Reference proteome</keyword>